<proteinExistence type="predicted"/>
<evidence type="ECO:0000313" key="2">
    <source>
        <dbReference type="Proteomes" id="UP001256711"/>
    </source>
</evidence>
<dbReference type="EMBL" id="JARQBJ010000001">
    <property type="protein sequence ID" value="MDT2809429.1"/>
    <property type="molecule type" value="Genomic_DNA"/>
</dbReference>
<organism evidence="1 2">
    <name type="scientific">Enterococcus asini</name>
    <dbReference type="NCBI Taxonomy" id="57732"/>
    <lineage>
        <taxon>Bacteria</taxon>
        <taxon>Bacillati</taxon>
        <taxon>Bacillota</taxon>
        <taxon>Bacilli</taxon>
        <taxon>Lactobacillales</taxon>
        <taxon>Enterococcaceae</taxon>
        <taxon>Enterococcus</taxon>
    </lineage>
</organism>
<dbReference type="RefSeq" id="WP_311834995.1">
    <property type="nucleotide sequence ID" value="NZ_JARQBJ010000001.1"/>
</dbReference>
<dbReference type="Proteomes" id="UP001256711">
    <property type="component" value="Unassembled WGS sequence"/>
</dbReference>
<reference evidence="1" key="1">
    <citation type="submission" date="2023-03" db="EMBL/GenBank/DDBJ databases">
        <authorList>
            <person name="Shen W."/>
            <person name="Cai J."/>
        </authorList>
    </citation>
    <scope>NUCLEOTIDE SEQUENCE</scope>
    <source>
        <strain evidence="1">B226-2</strain>
    </source>
</reference>
<dbReference type="AlphaFoldDB" id="A0AAW8TUV3"/>
<evidence type="ECO:0000313" key="1">
    <source>
        <dbReference type="EMBL" id="MDT2809429.1"/>
    </source>
</evidence>
<name>A0AAW8TUV3_9ENTE</name>
<accession>A0AAW8TUV3</accession>
<comment type="caution">
    <text evidence="1">The sequence shown here is derived from an EMBL/GenBank/DDBJ whole genome shotgun (WGS) entry which is preliminary data.</text>
</comment>
<protein>
    <submittedName>
        <fullName evidence="1">Uncharacterized protein</fullName>
    </submittedName>
</protein>
<sequence length="398" mass="44794">MKRKRVVLIVVGMFVLVGVVLTGMYVKNKQGYESLIDKASEVPKWEADPRPLQSEKVVLKKLKKLNRKNNNKDVSLTDGKLIVIPGLRGAWSINHKTKKAAFGTGWVPQGLTQSKDHYYVSAYDGERRLNSVIFQIDKHSKKYVKTLILSSKAHVGGITYDDEHQRLIYSDDTNQVAGFGYIDQAVIDEYQASVLKKPIESQKKEWKIGLRTSAITTYQNQLVVAKYGFNPNERSIVTIPLNQAGYPPKITDRGSQLLADAIGTADKKELEKVFIEALLEEGYISSFNHAWDRMQGISLSKSGMMIVSQSNGLKPGKLLIRYRVPDLKNWQKSNITKDFTGPDAVTIPRSVEEVSINDEETELAMIFESGAKKYREAPSVLLPGNYMDRILVLPMEIQ</sequence>
<gene>
    <name evidence="1" type="ORF">P7H43_02820</name>
</gene>